<dbReference type="EMBL" id="BARW01004201">
    <property type="protein sequence ID" value="GAI60753.1"/>
    <property type="molecule type" value="Genomic_DNA"/>
</dbReference>
<protein>
    <submittedName>
        <fullName evidence="1">Uncharacterized protein</fullName>
    </submittedName>
</protein>
<accession>X1PXV3</accession>
<gene>
    <name evidence="1" type="ORF">S12H4_10031</name>
</gene>
<comment type="caution">
    <text evidence="1">The sequence shown here is derived from an EMBL/GenBank/DDBJ whole genome shotgun (WGS) entry which is preliminary data.</text>
</comment>
<reference evidence="1" key="1">
    <citation type="journal article" date="2014" name="Front. Microbiol.">
        <title>High frequency of phylogenetically diverse reductive dehalogenase-homologous genes in deep subseafloor sedimentary metagenomes.</title>
        <authorList>
            <person name="Kawai M."/>
            <person name="Futagami T."/>
            <person name="Toyoda A."/>
            <person name="Takaki Y."/>
            <person name="Nishi S."/>
            <person name="Hori S."/>
            <person name="Arai W."/>
            <person name="Tsubouchi T."/>
            <person name="Morono Y."/>
            <person name="Uchiyama I."/>
            <person name="Ito T."/>
            <person name="Fujiyama A."/>
            <person name="Inagaki F."/>
            <person name="Takami H."/>
        </authorList>
    </citation>
    <scope>NUCLEOTIDE SEQUENCE</scope>
    <source>
        <strain evidence="1">Expedition CK06-06</strain>
    </source>
</reference>
<sequence length="203" mass="21713">MTVYINGEAQVGVTTHAALTDVNTPHLLAELEAAVCSETEADNKIAAATMPIIVRKTADKTLNNVDTLENDNHLLMAIGANEVWQIDIFILCYGNATPDIQFGMSYPVGCLISWGLVGAGFKLVDKTWGYQELSDNKFLNRAADTIAGGLYSLADSPTGYRLSLIVINGANAGNINLQWAQNIATVADTTVVENSCLIAHQLA</sequence>
<organism evidence="1">
    <name type="scientific">marine sediment metagenome</name>
    <dbReference type="NCBI Taxonomy" id="412755"/>
    <lineage>
        <taxon>unclassified sequences</taxon>
        <taxon>metagenomes</taxon>
        <taxon>ecological metagenomes</taxon>
    </lineage>
</organism>
<evidence type="ECO:0000313" key="1">
    <source>
        <dbReference type="EMBL" id="GAI60753.1"/>
    </source>
</evidence>
<dbReference type="AlphaFoldDB" id="X1PXV3"/>
<proteinExistence type="predicted"/>
<name>X1PXV3_9ZZZZ</name>